<feature type="transmembrane region" description="Helical" evidence="6">
    <location>
        <begin position="267"/>
        <end position="287"/>
    </location>
</feature>
<name>A0A9D0ZEM0_9FIRM</name>
<protein>
    <submittedName>
        <fullName evidence="7">Branched-chain amino acid ABC transporter permease</fullName>
    </submittedName>
</protein>
<comment type="subcellular location">
    <subcellularLocation>
        <location evidence="1">Cell membrane</location>
        <topology evidence="1">Multi-pass membrane protein</topology>
    </subcellularLocation>
</comment>
<dbReference type="CDD" id="cd06581">
    <property type="entry name" value="TM_PBP1_LivM_like"/>
    <property type="match status" value="1"/>
</dbReference>
<gene>
    <name evidence="7" type="ORF">IAB77_06215</name>
</gene>
<evidence type="ECO:0000313" key="8">
    <source>
        <dbReference type="Proteomes" id="UP000824262"/>
    </source>
</evidence>
<evidence type="ECO:0000256" key="2">
    <source>
        <dbReference type="ARBA" id="ARBA00022475"/>
    </source>
</evidence>
<dbReference type="AlphaFoldDB" id="A0A9D0ZEM0"/>
<dbReference type="GO" id="GO:0015658">
    <property type="term" value="F:branched-chain amino acid transmembrane transporter activity"/>
    <property type="evidence" value="ECO:0007669"/>
    <property type="project" value="InterPro"/>
</dbReference>
<dbReference type="InterPro" id="IPR001851">
    <property type="entry name" value="ABC_transp_permease"/>
</dbReference>
<evidence type="ECO:0000256" key="3">
    <source>
        <dbReference type="ARBA" id="ARBA00022692"/>
    </source>
</evidence>
<feature type="transmembrane region" description="Helical" evidence="6">
    <location>
        <begin position="412"/>
        <end position="429"/>
    </location>
</feature>
<reference evidence="7" key="2">
    <citation type="journal article" date="2021" name="PeerJ">
        <title>Extensive microbial diversity within the chicken gut microbiome revealed by metagenomics and culture.</title>
        <authorList>
            <person name="Gilroy R."/>
            <person name="Ravi A."/>
            <person name="Getino M."/>
            <person name="Pursley I."/>
            <person name="Horton D.L."/>
            <person name="Alikhan N.F."/>
            <person name="Baker D."/>
            <person name="Gharbi K."/>
            <person name="Hall N."/>
            <person name="Watson M."/>
            <person name="Adriaenssens E.M."/>
            <person name="Foster-Nyarko E."/>
            <person name="Jarju S."/>
            <person name="Secka A."/>
            <person name="Antonio M."/>
            <person name="Oren A."/>
            <person name="Chaudhuri R.R."/>
            <person name="La Ragione R."/>
            <person name="Hildebrand F."/>
            <person name="Pallen M.J."/>
        </authorList>
    </citation>
    <scope>NUCLEOTIDE SEQUENCE</scope>
    <source>
        <strain evidence="7">ChiBcolR7-354</strain>
    </source>
</reference>
<reference evidence="7" key="1">
    <citation type="submission" date="2020-10" db="EMBL/GenBank/DDBJ databases">
        <authorList>
            <person name="Gilroy R."/>
        </authorList>
    </citation>
    <scope>NUCLEOTIDE SEQUENCE</scope>
    <source>
        <strain evidence="7">ChiBcolR7-354</strain>
    </source>
</reference>
<feature type="transmembrane region" description="Helical" evidence="6">
    <location>
        <begin position="299"/>
        <end position="327"/>
    </location>
</feature>
<feature type="transmembrane region" description="Helical" evidence="6">
    <location>
        <begin position="127"/>
        <end position="152"/>
    </location>
</feature>
<feature type="transmembrane region" description="Helical" evidence="6">
    <location>
        <begin position="212"/>
        <end position="236"/>
    </location>
</feature>
<organism evidence="7 8">
    <name type="scientific">Candidatus Scatomorpha intestinavium</name>
    <dbReference type="NCBI Taxonomy" id="2840922"/>
    <lineage>
        <taxon>Bacteria</taxon>
        <taxon>Bacillati</taxon>
        <taxon>Bacillota</taxon>
        <taxon>Clostridia</taxon>
        <taxon>Eubacteriales</taxon>
        <taxon>Candidatus Scatomorpha</taxon>
    </lineage>
</organism>
<keyword evidence="2" id="KW-1003">Cell membrane</keyword>
<sequence>MPAVTLEKKSKKGAVAAFIGVLVILAGVIVLENTLDPNRNLIVFTALKKGAVYALVAVSMNLLNGFTGLFSLGQAGFMLLGGYTYAILTIPSAEREGVYYMYDGSAINFSITESLQNLFGGGGVGGAVGLVLGVLIAIIIAGLVAALIAWLIGLPVLKLKSDYLAIATLGFAEIIRAVFQWPNLGRITNGANALNRFPTLTDFNITNADGQVVLRLSTFVVFAIAGLCIFLIVLLINSSYGRALKAIREDEIAAEAMGINLAKHKRLSFIISSFFTGVGGALFAMYVNQVQAKTFNSAMTYELLLIVVLGGMGSVSGSVVAAFLYVASSEWWLRFLDNTATFSGATSRWIFIAVIAALAVGLTALLLWKRRKNGAKKFSELWTACIVGAVVLVWDIYYAATGGMEVPFLRSGFRMVVFSVIIMVVVLFFRKGLFGDRELPYVVKSIGSFFKRIFRAGNAAAAAAKAVKAEGKEGGANE</sequence>
<accession>A0A9D0ZEM0</accession>
<proteinExistence type="predicted"/>
<dbReference type="PANTHER" id="PTHR30482">
    <property type="entry name" value="HIGH-AFFINITY BRANCHED-CHAIN AMINO ACID TRANSPORT SYSTEM PERMEASE"/>
    <property type="match status" value="1"/>
</dbReference>
<dbReference type="Proteomes" id="UP000824262">
    <property type="component" value="Unassembled WGS sequence"/>
</dbReference>
<dbReference type="InterPro" id="IPR043428">
    <property type="entry name" value="LivM-like"/>
</dbReference>
<keyword evidence="5 6" id="KW-0472">Membrane</keyword>
<evidence type="ECO:0000256" key="1">
    <source>
        <dbReference type="ARBA" id="ARBA00004651"/>
    </source>
</evidence>
<keyword evidence="3 6" id="KW-0812">Transmembrane</keyword>
<dbReference type="GO" id="GO:0005886">
    <property type="term" value="C:plasma membrane"/>
    <property type="evidence" value="ECO:0007669"/>
    <property type="project" value="UniProtKB-SubCell"/>
</dbReference>
<dbReference type="EMBL" id="DVGA01000062">
    <property type="protein sequence ID" value="HIQ78836.1"/>
    <property type="molecule type" value="Genomic_DNA"/>
</dbReference>
<comment type="caution">
    <text evidence="7">The sequence shown here is derived from an EMBL/GenBank/DDBJ whole genome shotgun (WGS) entry which is preliminary data.</text>
</comment>
<evidence type="ECO:0000256" key="6">
    <source>
        <dbReference type="SAM" id="Phobius"/>
    </source>
</evidence>
<dbReference type="PANTHER" id="PTHR30482:SF10">
    <property type="entry name" value="HIGH-AFFINITY BRANCHED-CHAIN AMINO ACID TRANSPORT PROTEIN BRAE"/>
    <property type="match status" value="1"/>
</dbReference>
<feature type="transmembrane region" description="Helical" evidence="6">
    <location>
        <begin position="347"/>
        <end position="368"/>
    </location>
</feature>
<dbReference type="Pfam" id="PF02653">
    <property type="entry name" value="BPD_transp_2"/>
    <property type="match status" value="1"/>
</dbReference>
<feature type="transmembrane region" description="Helical" evidence="6">
    <location>
        <begin position="77"/>
        <end position="93"/>
    </location>
</feature>
<evidence type="ECO:0000256" key="4">
    <source>
        <dbReference type="ARBA" id="ARBA00022989"/>
    </source>
</evidence>
<evidence type="ECO:0000256" key="5">
    <source>
        <dbReference type="ARBA" id="ARBA00023136"/>
    </source>
</evidence>
<feature type="transmembrane region" description="Helical" evidence="6">
    <location>
        <begin position="51"/>
        <end position="70"/>
    </location>
</feature>
<evidence type="ECO:0000313" key="7">
    <source>
        <dbReference type="EMBL" id="HIQ78836.1"/>
    </source>
</evidence>
<feature type="transmembrane region" description="Helical" evidence="6">
    <location>
        <begin position="12"/>
        <end position="31"/>
    </location>
</feature>
<keyword evidence="4 6" id="KW-1133">Transmembrane helix</keyword>
<feature type="transmembrane region" description="Helical" evidence="6">
    <location>
        <begin position="380"/>
        <end position="400"/>
    </location>
</feature>